<organism evidence="5 6">
    <name type="scientific">Pseudomonas putida</name>
    <name type="common">Arthrobacter siderocapsulatus</name>
    <dbReference type="NCBI Taxonomy" id="303"/>
    <lineage>
        <taxon>Bacteria</taxon>
        <taxon>Pseudomonadati</taxon>
        <taxon>Pseudomonadota</taxon>
        <taxon>Gammaproteobacteria</taxon>
        <taxon>Pseudomonadales</taxon>
        <taxon>Pseudomonadaceae</taxon>
        <taxon>Pseudomonas</taxon>
    </lineage>
</organism>
<gene>
    <name evidence="5" type="ORF">DKY63_07075</name>
</gene>
<sequence length="224" mass="24013">MSIKHVLFILTNTAEIGPNNRQTGYFFPEVAHPYEVFAEAGVAVEYASPLGGNPPEDGYDETDPAQLAFRNSSAIRRMANSRRLSEVDVLDYDAIFFPGGLGPMVDIAKDPEVKRAVERAWNGGKIVAAVCHGPAAFLGVKQADGTPLVQGRRLTSFSNDEEAGYAQADVPFLLEDALRAEGAEYSSAAVWQEKVVVDGRLMTGQNPASGGPLAKAMVEALKTL</sequence>
<protein>
    <submittedName>
        <fullName evidence="5">Type 1 glutamine amidotransferase domain-containing protein</fullName>
    </submittedName>
</protein>
<evidence type="ECO:0000313" key="5">
    <source>
        <dbReference type="EMBL" id="AWY39674.1"/>
    </source>
</evidence>
<dbReference type="InterPro" id="IPR050325">
    <property type="entry name" value="Prot/Nucl_acid_deglycase"/>
</dbReference>
<dbReference type="RefSeq" id="WP_110963446.1">
    <property type="nucleotide sequence ID" value="NZ_CP029693.1"/>
</dbReference>
<reference evidence="5 6" key="1">
    <citation type="submission" date="2018-05" db="EMBL/GenBank/DDBJ databases">
        <title>Whole genome sequence of Pseudomonas putida JBC17.</title>
        <authorList>
            <person name="Lee Y.H."/>
            <person name="David K."/>
        </authorList>
    </citation>
    <scope>NUCLEOTIDE SEQUENCE [LARGE SCALE GENOMIC DNA]</scope>
    <source>
        <strain evidence="5 6">JBC17</strain>
    </source>
</reference>
<accession>A0A2Z4RI63</accession>
<dbReference type="Gene3D" id="3.40.50.880">
    <property type="match status" value="1"/>
</dbReference>
<dbReference type="GO" id="GO:0019243">
    <property type="term" value="P:methylglyoxal catabolic process to D-lactate via S-lactoyl-glutathione"/>
    <property type="evidence" value="ECO:0007669"/>
    <property type="project" value="TreeGrafter"/>
</dbReference>
<dbReference type="GO" id="GO:0005737">
    <property type="term" value="C:cytoplasm"/>
    <property type="evidence" value="ECO:0007669"/>
    <property type="project" value="TreeGrafter"/>
</dbReference>
<dbReference type="OrthoDB" id="9792284at2"/>
<dbReference type="InterPro" id="IPR029062">
    <property type="entry name" value="Class_I_gatase-like"/>
</dbReference>
<proteinExistence type="inferred from homology"/>
<dbReference type="GO" id="GO:0019172">
    <property type="term" value="F:glyoxalase III activity"/>
    <property type="evidence" value="ECO:0007669"/>
    <property type="project" value="TreeGrafter"/>
</dbReference>
<evidence type="ECO:0000256" key="3">
    <source>
        <dbReference type="ARBA" id="ARBA00038493"/>
    </source>
</evidence>
<keyword evidence="2" id="KW-0456">Lyase</keyword>
<dbReference type="PANTHER" id="PTHR48094">
    <property type="entry name" value="PROTEIN/NUCLEIC ACID DEGLYCASE DJ-1-RELATED"/>
    <property type="match status" value="1"/>
</dbReference>
<evidence type="ECO:0000256" key="1">
    <source>
        <dbReference type="ARBA" id="ARBA00023016"/>
    </source>
</evidence>
<keyword evidence="1" id="KW-0346">Stress response</keyword>
<dbReference type="GO" id="GO:0016740">
    <property type="term" value="F:transferase activity"/>
    <property type="evidence" value="ECO:0007669"/>
    <property type="project" value="UniProtKB-KW"/>
</dbReference>
<name>A0A2Z4RI63_PSEPU</name>
<dbReference type="InterPro" id="IPR002818">
    <property type="entry name" value="DJ-1/PfpI"/>
</dbReference>
<dbReference type="SUPFAM" id="SSF52317">
    <property type="entry name" value="Class I glutamine amidotransferase-like"/>
    <property type="match status" value="1"/>
</dbReference>
<dbReference type="Pfam" id="PF01965">
    <property type="entry name" value="DJ-1_PfpI"/>
    <property type="match status" value="1"/>
</dbReference>
<dbReference type="CDD" id="cd03141">
    <property type="entry name" value="GATase1_Hsp31_like"/>
    <property type="match status" value="1"/>
</dbReference>
<evidence type="ECO:0000313" key="6">
    <source>
        <dbReference type="Proteomes" id="UP000250299"/>
    </source>
</evidence>
<dbReference type="EMBL" id="CP029693">
    <property type="protein sequence ID" value="AWY39674.1"/>
    <property type="molecule type" value="Genomic_DNA"/>
</dbReference>
<evidence type="ECO:0000259" key="4">
    <source>
        <dbReference type="Pfam" id="PF01965"/>
    </source>
</evidence>
<comment type="similarity">
    <text evidence="3">Belongs to the peptidase C56 family. HSP31-like subfamily.</text>
</comment>
<dbReference type="Proteomes" id="UP000250299">
    <property type="component" value="Chromosome"/>
</dbReference>
<feature type="domain" description="DJ-1/PfpI" evidence="4">
    <location>
        <begin position="29"/>
        <end position="219"/>
    </location>
</feature>
<dbReference type="PANTHER" id="PTHR48094:SF11">
    <property type="entry name" value="GLUTATHIONE-INDEPENDENT GLYOXALASE HSP31-RELATED"/>
    <property type="match status" value="1"/>
</dbReference>
<keyword evidence="5" id="KW-0808">Transferase</keyword>
<evidence type="ECO:0000256" key="2">
    <source>
        <dbReference type="ARBA" id="ARBA00023239"/>
    </source>
</evidence>
<keyword evidence="5" id="KW-0315">Glutamine amidotransferase</keyword>
<dbReference type="AlphaFoldDB" id="A0A2Z4RI63"/>